<gene>
    <name evidence="2" type="ORF">DEJ47_29340</name>
</gene>
<evidence type="ECO:0000313" key="3">
    <source>
        <dbReference type="Proteomes" id="UP000323046"/>
    </source>
</evidence>
<protein>
    <submittedName>
        <fullName evidence="2">Uncharacterized protein</fullName>
    </submittedName>
</protein>
<sequence>MSQEAVPDQEAAPAQAEAHDASVPAQQPPKGLLQQMEELMAALNADLTQLDADLQQSTAPSGSVTSSDPGACDPDTSGPTASGTPAPVSHPRGDDSHSGF</sequence>
<dbReference type="AlphaFoldDB" id="A0A5P2BHS2"/>
<dbReference type="Proteomes" id="UP000323046">
    <property type="component" value="Chromosome"/>
</dbReference>
<organism evidence="2 3">
    <name type="scientific">Streptomyces venezuelae</name>
    <dbReference type="NCBI Taxonomy" id="54571"/>
    <lineage>
        <taxon>Bacteria</taxon>
        <taxon>Bacillati</taxon>
        <taxon>Actinomycetota</taxon>
        <taxon>Actinomycetes</taxon>
        <taxon>Kitasatosporales</taxon>
        <taxon>Streptomycetaceae</taxon>
        <taxon>Streptomyces</taxon>
    </lineage>
</organism>
<feature type="region of interest" description="Disordered" evidence="1">
    <location>
        <begin position="51"/>
        <end position="100"/>
    </location>
</feature>
<reference evidence="2 3" key="1">
    <citation type="submission" date="2018-05" db="EMBL/GenBank/DDBJ databases">
        <title>Streptomyces venezuelae.</title>
        <authorList>
            <person name="Kim W."/>
            <person name="Lee N."/>
            <person name="Cho B.-K."/>
        </authorList>
    </citation>
    <scope>NUCLEOTIDE SEQUENCE [LARGE SCALE GENOMIC DNA]</scope>
    <source>
        <strain evidence="2 3">ATCC 14583</strain>
    </source>
</reference>
<proteinExistence type="predicted"/>
<evidence type="ECO:0000256" key="1">
    <source>
        <dbReference type="SAM" id="MobiDB-lite"/>
    </source>
</evidence>
<feature type="compositionally biased region" description="Polar residues" evidence="1">
    <location>
        <begin position="54"/>
        <end position="68"/>
    </location>
</feature>
<feature type="region of interest" description="Disordered" evidence="1">
    <location>
        <begin position="1"/>
        <end position="32"/>
    </location>
</feature>
<dbReference type="RefSeq" id="WP_150173244.1">
    <property type="nucleotide sequence ID" value="NZ_CP029193.1"/>
</dbReference>
<evidence type="ECO:0000313" key="2">
    <source>
        <dbReference type="EMBL" id="QES30003.1"/>
    </source>
</evidence>
<feature type="compositionally biased region" description="Basic and acidic residues" evidence="1">
    <location>
        <begin position="91"/>
        <end position="100"/>
    </location>
</feature>
<feature type="compositionally biased region" description="Low complexity" evidence="1">
    <location>
        <begin position="1"/>
        <end position="16"/>
    </location>
</feature>
<accession>A0A5P2BHS2</accession>
<name>A0A5P2BHS2_STRVZ</name>
<dbReference type="OrthoDB" id="4259220at2"/>
<dbReference type="EMBL" id="CP029193">
    <property type="protein sequence ID" value="QES30003.1"/>
    <property type="molecule type" value="Genomic_DNA"/>
</dbReference>
<keyword evidence="3" id="KW-1185">Reference proteome</keyword>